<keyword evidence="1" id="KW-0413">Isomerase</keyword>
<dbReference type="GO" id="GO:0016853">
    <property type="term" value="F:isomerase activity"/>
    <property type="evidence" value="ECO:0007669"/>
    <property type="project" value="UniProtKB-KW"/>
</dbReference>
<gene>
    <name evidence="3" type="ORF">S01H1_15106</name>
</gene>
<comment type="caution">
    <text evidence="3">The sequence shown here is derived from an EMBL/GenBank/DDBJ whole genome shotgun (WGS) entry which is preliminary data.</text>
</comment>
<protein>
    <recommendedName>
        <fullName evidence="2">4-oxalocrotonate tautomerase-like domain-containing protein</fullName>
    </recommendedName>
</protein>
<dbReference type="NCBIfam" id="NF041920">
    <property type="entry name" value="DmpI"/>
    <property type="match status" value="1"/>
</dbReference>
<evidence type="ECO:0000259" key="2">
    <source>
        <dbReference type="Pfam" id="PF01361"/>
    </source>
</evidence>
<feature type="domain" description="4-oxalocrotonate tautomerase-like" evidence="2">
    <location>
        <begin position="2"/>
        <end position="59"/>
    </location>
</feature>
<proteinExistence type="predicted"/>
<name>X0RPE1_9ZZZZ</name>
<organism evidence="3">
    <name type="scientific">marine sediment metagenome</name>
    <dbReference type="NCBI Taxonomy" id="412755"/>
    <lineage>
        <taxon>unclassified sequences</taxon>
        <taxon>metagenomes</taxon>
        <taxon>ecological metagenomes</taxon>
    </lineage>
</organism>
<dbReference type="AlphaFoldDB" id="X0RPE1"/>
<dbReference type="EMBL" id="BARS01007884">
    <property type="protein sequence ID" value="GAF70658.1"/>
    <property type="molecule type" value="Genomic_DNA"/>
</dbReference>
<dbReference type="InterPro" id="IPR014347">
    <property type="entry name" value="Tautomerase/MIF_sf"/>
</dbReference>
<dbReference type="InterPro" id="IPR004370">
    <property type="entry name" value="4-OT-like_dom"/>
</dbReference>
<evidence type="ECO:0000313" key="3">
    <source>
        <dbReference type="EMBL" id="GAF70658.1"/>
    </source>
</evidence>
<dbReference type="SUPFAM" id="SSF55331">
    <property type="entry name" value="Tautomerase/MIF"/>
    <property type="match status" value="1"/>
</dbReference>
<dbReference type="Gene3D" id="3.30.429.10">
    <property type="entry name" value="Macrophage Migration Inhibitory Factor"/>
    <property type="match status" value="1"/>
</dbReference>
<reference evidence="3" key="1">
    <citation type="journal article" date="2014" name="Front. Microbiol.">
        <title>High frequency of phylogenetically diverse reductive dehalogenase-homologous genes in deep subseafloor sedimentary metagenomes.</title>
        <authorList>
            <person name="Kawai M."/>
            <person name="Futagami T."/>
            <person name="Toyoda A."/>
            <person name="Takaki Y."/>
            <person name="Nishi S."/>
            <person name="Hori S."/>
            <person name="Arai W."/>
            <person name="Tsubouchi T."/>
            <person name="Morono Y."/>
            <person name="Uchiyama I."/>
            <person name="Ito T."/>
            <person name="Fujiyama A."/>
            <person name="Inagaki F."/>
            <person name="Takami H."/>
        </authorList>
    </citation>
    <scope>NUCLEOTIDE SEQUENCE</scope>
    <source>
        <strain evidence="3">Expedition CK06-06</strain>
    </source>
</reference>
<sequence length="80" mass="8846">MPTITVEGPPIEELDMKRQLVKDITEAAMKTFGLSKEVIVVVIKENTPDNVSVGGQLIIDRLQQKSDRAREKKSEGDLAP</sequence>
<accession>X0RPE1</accession>
<dbReference type="Pfam" id="PF01361">
    <property type="entry name" value="Tautomerase"/>
    <property type="match status" value="1"/>
</dbReference>
<evidence type="ECO:0000256" key="1">
    <source>
        <dbReference type="ARBA" id="ARBA00023235"/>
    </source>
</evidence>